<dbReference type="PANTHER" id="PTHR14200:SF11">
    <property type="entry name" value="CYTOCHROME C OXIDASE SUBUNIT 5A, MITOCHONDRIAL"/>
    <property type="match status" value="1"/>
</dbReference>
<evidence type="ECO:0000256" key="11">
    <source>
        <dbReference type="ARBA" id="ARBA00023136"/>
    </source>
</evidence>
<keyword evidence="15" id="KW-1185">Reference proteome</keyword>
<keyword evidence="6 13" id="KW-0479">Metal-binding</keyword>
<evidence type="ECO:0000256" key="1">
    <source>
        <dbReference type="ARBA" id="ARBA00004443"/>
    </source>
</evidence>
<dbReference type="AlphaFoldDB" id="A0A9P0HAK0"/>
<dbReference type="EMBL" id="OV725080">
    <property type="protein sequence ID" value="CAH1398286.1"/>
    <property type="molecule type" value="Genomic_DNA"/>
</dbReference>
<evidence type="ECO:0000256" key="7">
    <source>
        <dbReference type="ARBA" id="ARBA00022792"/>
    </source>
</evidence>
<evidence type="ECO:0000256" key="3">
    <source>
        <dbReference type="ARBA" id="ARBA00007972"/>
    </source>
</evidence>
<sequence length="148" mass="17361">MIIRRIPIFLRTFNAHILPKRFTGLECGIIPGKQCPDVEVKFENYLNRPDIDSWELRKALCELHGLDMVPGPQIIIASLKACRRLNDYALAIRMLEAVKFKCGHHHKTIWPYICQEIYPTLKELGVELPEKLGYDKPELWKKDDHHCW</sequence>
<dbReference type="CDD" id="cd00923">
    <property type="entry name" value="Cyt_c_Oxidase_Va"/>
    <property type="match status" value="1"/>
</dbReference>
<comment type="function">
    <text evidence="13">Component of the cytochrome c oxidase, the last enzyme in the mitochondrial electron transport chain which drives oxidative phosphorylation. The respiratory chain contains 3 multisubunit complexes succinate dehydrogenase (complex II, CII), ubiquinol-cytochrome c oxidoreductase (cytochrome b-c1 complex, complex III, CIII) and cytochrome c oxidase (complex IV, CIV), that cooperate to transfer electrons derived from NADH and succinate to molecular oxygen, creating an electrochemical gradient over the inner membrane that drives transmembrane transport and the ATP synthase. Cytochrome c oxidase is the component of the respiratory chain that catalyzes the reduction of oxygen to water. Electrons originating from reduced cytochrome c in the intermembrane space (IMS) are transferred via the dinuclear copper A center (CU(A)) of subunit 2 and heme A of subunit 1 to the active site in subunit 1, a binuclear center (BNC) formed by heme A3 and copper B (CU(B)). The BNC reduces molecular oxygen to 2 water molecules using 4 electrons from cytochrome c in the IMS and 4 protons from the mitochondrial matrix.</text>
</comment>
<evidence type="ECO:0000256" key="9">
    <source>
        <dbReference type="ARBA" id="ARBA00023004"/>
    </source>
</evidence>
<evidence type="ECO:0000256" key="13">
    <source>
        <dbReference type="RuleBase" id="RU368103"/>
    </source>
</evidence>
<evidence type="ECO:0000256" key="4">
    <source>
        <dbReference type="ARBA" id="ARBA00021968"/>
    </source>
</evidence>
<dbReference type="Proteomes" id="UP001152798">
    <property type="component" value="Chromosome 4"/>
</dbReference>
<evidence type="ECO:0000256" key="2">
    <source>
        <dbReference type="ARBA" id="ARBA00004673"/>
    </source>
</evidence>
<protein>
    <recommendedName>
        <fullName evidence="4 13">Cytochrome c oxidase subunit 5A, mitochondrial</fullName>
    </recommendedName>
    <alternativeName>
        <fullName evidence="12 13">Cytochrome c oxidase polypeptide Va</fullName>
    </alternativeName>
</protein>
<evidence type="ECO:0000256" key="8">
    <source>
        <dbReference type="ARBA" id="ARBA00022946"/>
    </source>
</evidence>
<gene>
    <name evidence="14" type="ORF">NEZAVI_LOCUS7970</name>
</gene>
<proteinExistence type="inferred from homology"/>
<evidence type="ECO:0000313" key="15">
    <source>
        <dbReference type="Proteomes" id="UP001152798"/>
    </source>
</evidence>
<comment type="similarity">
    <text evidence="3 13">Belongs to the cytochrome c oxidase subunit 5A family.</text>
</comment>
<accession>A0A9P0HAK0</accession>
<keyword evidence="9 13" id="KW-0408">Iron</keyword>
<dbReference type="Pfam" id="PF02284">
    <property type="entry name" value="COX5A"/>
    <property type="match status" value="1"/>
</dbReference>
<dbReference type="GO" id="GO:0006123">
    <property type="term" value="P:mitochondrial electron transport, cytochrome c to oxygen"/>
    <property type="evidence" value="ECO:0007669"/>
    <property type="project" value="UniProtKB-UniRule"/>
</dbReference>
<comment type="subunit">
    <text evidence="13">Component of the cytochrome c oxidase (complex IV, CIV), a multisubunit enzyme composed of a catalytic core of 3 subunits and several supernumerary subunits. The complex exists as a monomer or a dimer and forms supercomplexes (SCs) in the inner mitochondrial membrane with ubiquinol-cytochrome c oxidoreductase (cytochrome b-c1 complex, complex III, CIII).</text>
</comment>
<keyword evidence="5 13" id="KW-0349">Heme</keyword>
<keyword evidence="11 13" id="KW-0472">Membrane</keyword>
<dbReference type="PANTHER" id="PTHR14200">
    <property type="entry name" value="CYTOCHROME C OXIDASE POLYPEPTIDE"/>
    <property type="match status" value="1"/>
</dbReference>
<evidence type="ECO:0000256" key="12">
    <source>
        <dbReference type="ARBA" id="ARBA00031049"/>
    </source>
</evidence>
<dbReference type="GO" id="GO:0005743">
    <property type="term" value="C:mitochondrial inner membrane"/>
    <property type="evidence" value="ECO:0007669"/>
    <property type="project" value="UniProtKB-SubCell"/>
</dbReference>
<reference evidence="14" key="1">
    <citation type="submission" date="2022-01" db="EMBL/GenBank/DDBJ databases">
        <authorList>
            <person name="King R."/>
        </authorList>
    </citation>
    <scope>NUCLEOTIDE SEQUENCE</scope>
</reference>
<dbReference type="InterPro" id="IPR003204">
    <property type="entry name" value="Cyt_c_oxidase_su5A/6"/>
</dbReference>
<keyword evidence="7 13" id="KW-0999">Mitochondrion inner membrane</keyword>
<comment type="subcellular location">
    <subcellularLocation>
        <location evidence="1 13">Mitochondrion inner membrane</location>
        <topology evidence="1 13">Peripheral membrane protein</topology>
        <orientation evidence="1 13">Matrix side</orientation>
    </subcellularLocation>
</comment>
<dbReference type="GO" id="GO:0045277">
    <property type="term" value="C:respiratory chain complex IV"/>
    <property type="evidence" value="ECO:0007669"/>
    <property type="project" value="UniProtKB-UniRule"/>
</dbReference>
<evidence type="ECO:0000313" key="14">
    <source>
        <dbReference type="EMBL" id="CAH1398286.1"/>
    </source>
</evidence>
<name>A0A9P0HAK0_NEZVI</name>
<comment type="pathway">
    <text evidence="2 13">Energy metabolism; oxidative phosphorylation.</text>
</comment>
<evidence type="ECO:0000256" key="6">
    <source>
        <dbReference type="ARBA" id="ARBA00022723"/>
    </source>
</evidence>
<keyword evidence="8 13" id="KW-0809">Transit peptide</keyword>
<dbReference type="InterPro" id="IPR036545">
    <property type="entry name" value="Cyt_c_oxidase_su5A/6_sf"/>
</dbReference>
<organism evidence="14 15">
    <name type="scientific">Nezara viridula</name>
    <name type="common">Southern green stink bug</name>
    <name type="synonym">Cimex viridulus</name>
    <dbReference type="NCBI Taxonomy" id="85310"/>
    <lineage>
        <taxon>Eukaryota</taxon>
        <taxon>Metazoa</taxon>
        <taxon>Ecdysozoa</taxon>
        <taxon>Arthropoda</taxon>
        <taxon>Hexapoda</taxon>
        <taxon>Insecta</taxon>
        <taxon>Pterygota</taxon>
        <taxon>Neoptera</taxon>
        <taxon>Paraneoptera</taxon>
        <taxon>Hemiptera</taxon>
        <taxon>Heteroptera</taxon>
        <taxon>Panheteroptera</taxon>
        <taxon>Pentatomomorpha</taxon>
        <taxon>Pentatomoidea</taxon>
        <taxon>Pentatomidae</taxon>
        <taxon>Pentatominae</taxon>
        <taxon>Nezara</taxon>
    </lineage>
</organism>
<dbReference type="Gene3D" id="1.25.40.40">
    <property type="entry name" value="Cytochrome c oxidase, subunit Va/VI"/>
    <property type="match status" value="1"/>
</dbReference>
<evidence type="ECO:0000256" key="10">
    <source>
        <dbReference type="ARBA" id="ARBA00023128"/>
    </source>
</evidence>
<dbReference type="GO" id="GO:0046872">
    <property type="term" value="F:metal ion binding"/>
    <property type="evidence" value="ECO:0007669"/>
    <property type="project" value="UniProtKB-UniRule"/>
</dbReference>
<dbReference type="OrthoDB" id="5778907at2759"/>
<dbReference type="SUPFAM" id="SSF48479">
    <property type="entry name" value="Cytochrome c oxidase subunit E"/>
    <property type="match status" value="1"/>
</dbReference>
<keyword evidence="10 13" id="KW-0496">Mitochondrion</keyword>
<evidence type="ECO:0000256" key="5">
    <source>
        <dbReference type="ARBA" id="ARBA00022617"/>
    </source>
</evidence>